<evidence type="ECO:0000256" key="1">
    <source>
        <dbReference type="ARBA" id="ARBA00009580"/>
    </source>
</evidence>
<dbReference type="Gene3D" id="3.90.190.10">
    <property type="entry name" value="Protein tyrosine phosphatase superfamily"/>
    <property type="match status" value="1"/>
</dbReference>
<feature type="region of interest" description="Disordered" evidence="2">
    <location>
        <begin position="193"/>
        <end position="216"/>
    </location>
</feature>
<keyword evidence="5" id="KW-1185">Reference proteome</keyword>
<dbReference type="PANTHER" id="PTHR31126">
    <property type="entry name" value="TYROSINE-PROTEIN PHOSPHATASE"/>
    <property type="match status" value="1"/>
</dbReference>
<evidence type="ECO:0000313" key="5">
    <source>
        <dbReference type="Proteomes" id="UP000190135"/>
    </source>
</evidence>
<dbReference type="PANTHER" id="PTHR31126:SF1">
    <property type="entry name" value="TYROSINE SPECIFIC PROTEIN PHOSPHATASES DOMAIN-CONTAINING PROTEIN"/>
    <property type="match status" value="1"/>
</dbReference>
<evidence type="ECO:0000313" key="4">
    <source>
        <dbReference type="EMBL" id="SJZ67664.1"/>
    </source>
</evidence>
<dbReference type="RefSeq" id="WP_078706874.1">
    <property type="nucleotide sequence ID" value="NZ_FUXL01000002.1"/>
</dbReference>
<accession>A0A1T4MLK8</accession>
<gene>
    <name evidence="4" type="ORF">SAMN05428963_102173</name>
</gene>
<feature type="domain" description="DSP-PTPase phosphatase fused to NAD+ Kinase" evidence="3">
    <location>
        <begin position="41"/>
        <end position="143"/>
    </location>
</feature>
<dbReference type="InterPro" id="IPR055214">
    <property type="entry name" value="PTP-NADK"/>
</dbReference>
<dbReference type="SUPFAM" id="SSF52799">
    <property type="entry name" value="(Phosphotyrosine protein) phosphatases II"/>
    <property type="match status" value="1"/>
</dbReference>
<reference evidence="4 5" key="1">
    <citation type="submission" date="2017-02" db="EMBL/GenBank/DDBJ databases">
        <authorList>
            <person name="Peterson S.W."/>
        </authorList>
    </citation>
    <scope>NUCLEOTIDE SEQUENCE [LARGE SCALE GENOMIC DNA]</scope>
    <source>
        <strain evidence="4 5">USBA 369</strain>
    </source>
</reference>
<dbReference type="InterPro" id="IPR016130">
    <property type="entry name" value="Tyr_Pase_AS"/>
</dbReference>
<evidence type="ECO:0000256" key="2">
    <source>
        <dbReference type="SAM" id="MobiDB-lite"/>
    </source>
</evidence>
<protein>
    <submittedName>
        <fullName evidence="4">Undecaprenyl-diphosphatase</fullName>
    </submittedName>
</protein>
<comment type="similarity">
    <text evidence="1">Belongs to the protein-tyrosine phosphatase family.</text>
</comment>
<dbReference type="EMBL" id="FUXL01000002">
    <property type="protein sequence ID" value="SJZ67664.1"/>
    <property type="molecule type" value="Genomic_DNA"/>
</dbReference>
<dbReference type="OrthoDB" id="9814896at2"/>
<proteinExistence type="inferred from homology"/>
<sequence length="216" mass="23571">MEMPKLRLIAAILLLPIIAIAAPVGGYAGYLQIVGNIHTVEDGKLYRSGTLSPARLKALVEKDGIKTIVNLRGDIGSDWHKAEKSFAEAHDIAFVDYDLNAGRIPSMETMREIAETLRNAKSPILIHCKSGSDRTGLAAGIYEIAVDGETLQQAEDQLSFFYGHFPWLGSNTYAMDWALAIFADNWTVRDPNHEAPVPPASAPDRVMLSAGVQTRP</sequence>
<dbReference type="GO" id="GO:0016791">
    <property type="term" value="F:phosphatase activity"/>
    <property type="evidence" value="ECO:0007669"/>
    <property type="project" value="TreeGrafter"/>
</dbReference>
<dbReference type="Pfam" id="PF22741">
    <property type="entry name" value="PTP-NADK"/>
    <property type="match status" value="1"/>
</dbReference>
<name>A0A1T4MLK8_9HYPH</name>
<dbReference type="PROSITE" id="PS00383">
    <property type="entry name" value="TYR_PHOSPHATASE_1"/>
    <property type="match status" value="1"/>
</dbReference>
<organism evidence="4 5">
    <name type="scientific">Consotaella salsifontis</name>
    <dbReference type="NCBI Taxonomy" id="1365950"/>
    <lineage>
        <taxon>Bacteria</taxon>
        <taxon>Pseudomonadati</taxon>
        <taxon>Pseudomonadota</taxon>
        <taxon>Alphaproteobacteria</taxon>
        <taxon>Hyphomicrobiales</taxon>
        <taxon>Aurantimonadaceae</taxon>
        <taxon>Consotaella</taxon>
    </lineage>
</organism>
<evidence type="ECO:0000259" key="3">
    <source>
        <dbReference type="Pfam" id="PF22741"/>
    </source>
</evidence>
<dbReference type="AlphaFoldDB" id="A0A1T4MLK8"/>
<dbReference type="Proteomes" id="UP000190135">
    <property type="component" value="Unassembled WGS sequence"/>
</dbReference>
<dbReference type="InterPro" id="IPR029021">
    <property type="entry name" value="Prot-tyrosine_phosphatase-like"/>
</dbReference>
<dbReference type="STRING" id="1365950.SAMN05428963_102173"/>